<dbReference type="InterPro" id="IPR058954">
    <property type="entry name" value="AAA_lid_SMAX1"/>
</dbReference>
<feature type="domain" description="Clp R" evidence="6">
    <location>
        <begin position="8"/>
        <end position="169"/>
    </location>
</feature>
<dbReference type="Pfam" id="PF07724">
    <property type="entry name" value="AAA_2"/>
    <property type="match status" value="1"/>
</dbReference>
<evidence type="ECO:0000313" key="7">
    <source>
        <dbReference type="EMBL" id="KAH9297333.1"/>
    </source>
</evidence>
<dbReference type="InterPro" id="IPR027417">
    <property type="entry name" value="P-loop_NTPase"/>
</dbReference>
<dbReference type="EMBL" id="JAHRHJ020000010">
    <property type="protein sequence ID" value="KAH9297333.1"/>
    <property type="molecule type" value="Genomic_DNA"/>
</dbReference>
<keyword evidence="4" id="KW-0804">Transcription</keyword>
<comment type="similarity">
    <text evidence="1">Belongs to the ClpA/ClpB family.</text>
</comment>
<gene>
    <name evidence="7" type="ORF">KI387_029015</name>
</gene>
<dbReference type="PANTHER" id="PTHR43572">
    <property type="entry name" value="CHAPERONE PROTEIN CLPD, CHLOROPLASTIC"/>
    <property type="match status" value="1"/>
</dbReference>
<dbReference type="InterPro" id="IPR036628">
    <property type="entry name" value="Clp_N_dom_sf"/>
</dbReference>
<dbReference type="GO" id="GO:0016887">
    <property type="term" value="F:ATP hydrolysis activity"/>
    <property type="evidence" value="ECO:0007669"/>
    <property type="project" value="InterPro"/>
</dbReference>
<dbReference type="SUPFAM" id="SSF52540">
    <property type="entry name" value="P-loop containing nucleoside triphosphate hydrolases"/>
    <property type="match status" value="1"/>
</dbReference>
<sequence length="1043" mass="115616">MRSGGCTVQHTLTAEAAGVVKHAVALARQRGHAQVTPLHVAATLLPPGCASLLHRACLKSHPHSAAHPLQCRALELCFKVALNRLPTTAGSLVQPSLSNSLVAVLKRAQANQRRGCVEQQQQPPLLGVKVETEQLIISILDDPSVSRVMREAGFSSTCVKNKLEEESVVSITFPNEISRSAKGLMAEAVDVGGGVVYTHNQNSIINNNNARFNFLESPVLERLRSVKNKDVESVLEVLLGKKSRRINSVIVGDCFLTTENVVREVMSRIGRGDVPDPLTGVQFITPHFSTLTSQVEVEQKLAELRRTVNNCLVGGSAVIYAGDLTWAVDNTNNHRKGDYCPVEHISMELGRIVGSNAAGRRVWLMATASYETYMRCQKRQPSLETLWGLQPVPVPSGGLTLTLQPSSSSQAESKINDDVLFPIPPNIMWPQLPSKTVNPNDELVDKFNWCPECCTKFEEEAEYVRQQENKMVSNDSNLPLWLQQCGNDTISRKTDAAAQVEVKLGALRKKWNQICRTKHSHWDQAQRSTAELRQNSVFSGNSPSHIPWWCAPQIQGHGAHAKRAWSVVSSSRPSSPAWSHHFSQETVRDSSIDSVETDSPRFDVKTTLALGPASSLAWIDLAGSDHPESLKHLGEKLAEKVPWQSEGVVRAVAKAVSHCRRRSMKTWLLALGADRMGKRKMAQALAQIVYGSQDNLIRLASPWSRGRIYDESPVNQSFRGRTYLDSLSQEISINPHCVVLLQDIELADSVFMGAIVKAMETGKLMDSNGREVSLCDSIVFMTSSLGGNYFSYCRSVKGAQFDEDKLSKVIAGPSWGLKLVVQEDQEQEIEKKLGQHPGKRKGLWDLMKVKETEKRNRQSLALDLNVDTDRDAINGAADEQADAGNRDLTTDALSDQILCCARECFPQQFLSSLDRCVVFRPFDFAQLAETIVDKLQHSYCRATNDRGSLEVESSVLERIVSCCWEMAPFDTQTFEKWVLEIFEEGLAQMLSKHTLTAQTVVKLSATTDSHEMDSFYANSSLPTRLEINTCSNHARFNYTISFS</sequence>
<dbReference type="Pfam" id="PF26587">
    <property type="entry name" value="AAA_lid_SMAX1"/>
    <property type="match status" value="1"/>
</dbReference>
<keyword evidence="8" id="KW-1185">Reference proteome</keyword>
<dbReference type="InterPro" id="IPR058680">
    <property type="entry name" value="NBD_SMAX1-like"/>
</dbReference>
<dbReference type="Proteomes" id="UP000824469">
    <property type="component" value="Unassembled WGS sequence"/>
</dbReference>
<protein>
    <recommendedName>
        <fullName evidence="6">Clp R domain-containing protein</fullName>
    </recommendedName>
</protein>
<dbReference type="GO" id="GO:0005524">
    <property type="term" value="F:ATP binding"/>
    <property type="evidence" value="ECO:0007669"/>
    <property type="project" value="InterPro"/>
</dbReference>
<dbReference type="SUPFAM" id="SSF81923">
    <property type="entry name" value="Double Clp-N motif"/>
    <property type="match status" value="1"/>
</dbReference>
<accession>A0AA38CI51</accession>
<dbReference type="OMA" id="KKWNDAC"/>
<dbReference type="Pfam" id="PF23569">
    <property type="entry name" value="NBD_SMAX1"/>
    <property type="match status" value="1"/>
</dbReference>
<evidence type="ECO:0000259" key="6">
    <source>
        <dbReference type="PROSITE" id="PS51903"/>
    </source>
</evidence>
<organism evidence="7 8">
    <name type="scientific">Taxus chinensis</name>
    <name type="common">Chinese yew</name>
    <name type="synonym">Taxus wallichiana var. chinensis</name>
    <dbReference type="NCBI Taxonomy" id="29808"/>
    <lineage>
        <taxon>Eukaryota</taxon>
        <taxon>Viridiplantae</taxon>
        <taxon>Streptophyta</taxon>
        <taxon>Embryophyta</taxon>
        <taxon>Tracheophyta</taxon>
        <taxon>Spermatophyta</taxon>
        <taxon>Pinopsida</taxon>
        <taxon>Pinidae</taxon>
        <taxon>Conifers II</taxon>
        <taxon>Cupressales</taxon>
        <taxon>Taxaceae</taxon>
        <taxon>Taxus</taxon>
    </lineage>
</organism>
<evidence type="ECO:0000256" key="3">
    <source>
        <dbReference type="ARBA" id="ARBA00023015"/>
    </source>
</evidence>
<name>A0AA38CI51_TAXCH</name>
<evidence type="ECO:0000256" key="5">
    <source>
        <dbReference type="PROSITE-ProRule" id="PRU01251"/>
    </source>
</evidence>
<evidence type="ECO:0000256" key="1">
    <source>
        <dbReference type="ARBA" id="ARBA00008675"/>
    </source>
</evidence>
<evidence type="ECO:0000313" key="8">
    <source>
        <dbReference type="Proteomes" id="UP000824469"/>
    </source>
</evidence>
<evidence type="ECO:0000256" key="2">
    <source>
        <dbReference type="ARBA" id="ARBA00022737"/>
    </source>
</evidence>
<proteinExistence type="inferred from homology"/>
<reference evidence="7 8" key="1">
    <citation type="journal article" date="2021" name="Nat. Plants">
        <title>The Taxus genome provides insights into paclitaxel biosynthesis.</title>
        <authorList>
            <person name="Xiong X."/>
            <person name="Gou J."/>
            <person name="Liao Q."/>
            <person name="Li Y."/>
            <person name="Zhou Q."/>
            <person name="Bi G."/>
            <person name="Li C."/>
            <person name="Du R."/>
            <person name="Wang X."/>
            <person name="Sun T."/>
            <person name="Guo L."/>
            <person name="Liang H."/>
            <person name="Lu P."/>
            <person name="Wu Y."/>
            <person name="Zhang Z."/>
            <person name="Ro D.K."/>
            <person name="Shang Y."/>
            <person name="Huang S."/>
            <person name="Yan J."/>
        </authorList>
    </citation>
    <scope>NUCLEOTIDE SEQUENCE [LARGE SCALE GENOMIC DNA]</scope>
    <source>
        <strain evidence="7">Ta-2019</strain>
    </source>
</reference>
<dbReference type="InterPro" id="IPR004176">
    <property type="entry name" value="Clp_R_N"/>
</dbReference>
<dbReference type="InterPro" id="IPR051650">
    <property type="entry name" value="SL_signaling_regulator"/>
</dbReference>
<dbReference type="Gene3D" id="3.40.50.300">
    <property type="entry name" value="P-loop containing nucleotide triphosphate hydrolases"/>
    <property type="match status" value="1"/>
</dbReference>
<dbReference type="PROSITE" id="PS51903">
    <property type="entry name" value="CLP_R"/>
    <property type="match status" value="1"/>
</dbReference>
<dbReference type="InterPro" id="IPR003959">
    <property type="entry name" value="ATPase_AAA_core"/>
</dbReference>
<dbReference type="Gene3D" id="1.10.1780.10">
    <property type="entry name" value="Clp, N-terminal domain"/>
    <property type="match status" value="1"/>
</dbReference>
<dbReference type="PANTHER" id="PTHR43572:SF3">
    <property type="entry name" value="PROTEIN SMAX1-LIKE 5"/>
    <property type="match status" value="1"/>
</dbReference>
<comment type="caution">
    <text evidence="7">The sequence shown here is derived from an EMBL/GenBank/DDBJ whole genome shotgun (WGS) entry which is preliminary data.</text>
</comment>
<keyword evidence="3" id="KW-0805">Transcription regulation</keyword>
<evidence type="ECO:0000256" key="4">
    <source>
        <dbReference type="ARBA" id="ARBA00023163"/>
    </source>
</evidence>
<dbReference type="AlphaFoldDB" id="A0AA38CI51"/>
<keyword evidence="2 5" id="KW-0677">Repeat</keyword>